<evidence type="ECO:0000313" key="4">
    <source>
        <dbReference type="Proteomes" id="UP000070657"/>
    </source>
</evidence>
<dbReference type="Pfam" id="PF13456">
    <property type="entry name" value="RVT_3"/>
    <property type="match status" value="1"/>
</dbReference>
<feature type="coiled-coil region" evidence="1">
    <location>
        <begin position="87"/>
        <end position="114"/>
    </location>
</feature>
<dbReference type="GO" id="GO:0004523">
    <property type="term" value="F:RNA-DNA hybrid ribonuclease activity"/>
    <property type="evidence" value="ECO:0007669"/>
    <property type="project" value="InterPro"/>
</dbReference>
<dbReference type="InterPro" id="IPR036397">
    <property type="entry name" value="RNaseH_sf"/>
</dbReference>
<dbReference type="PANTHER" id="PTHR46387">
    <property type="entry name" value="POLYNUCLEOTIDYL TRANSFERASE, RIBONUCLEASE H-LIKE SUPERFAMILY PROTEIN"/>
    <property type="match status" value="1"/>
</dbReference>
<comment type="caution">
    <text evidence="3">The sequence shown here is derived from an EMBL/GenBank/DDBJ whole genome shotgun (WGS) entry which is preliminary data.</text>
</comment>
<protein>
    <recommendedName>
        <fullName evidence="2">RNase H type-1 domain-containing protein</fullName>
    </recommendedName>
</protein>
<dbReference type="Gene3D" id="3.30.420.10">
    <property type="entry name" value="Ribonuclease H-like superfamily/Ribonuclease H"/>
    <property type="match status" value="1"/>
</dbReference>
<organism evidence="3 4">
    <name type="scientific">candidate division MSBL1 archaeon SCGC-AAA259E22</name>
    <dbReference type="NCBI Taxonomy" id="1698265"/>
    <lineage>
        <taxon>Archaea</taxon>
        <taxon>Methanobacteriati</taxon>
        <taxon>Methanobacteriota</taxon>
        <taxon>candidate division MSBL1</taxon>
    </lineage>
</organism>
<gene>
    <name evidence="3" type="ORF">AKJ66_03030</name>
</gene>
<sequence length="137" mass="15398">MIKSVTAWIDGASRGNPGPGGVGIVVKDDSGKILKKISEYLGDDLTNNQAEYLALIKCLKYCKNKGIKNAKILSDSNLVVRQMNGQYEVRSENIRNLYEEAKKLESQIRKVTYMHIPREENLNADNLANEAIDREKN</sequence>
<keyword evidence="1" id="KW-0175">Coiled coil</keyword>
<dbReference type="Proteomes" id="UP000070657">
    <property type="component" value="Unassembled WGS sequence"/>
</dbReference>
<proteinExistence type="predicted"/>
<dbReference type="CDD" id="cd09279">
    <property type="entry name" value="RNase_HI_like"/>
    <property type="match status" value="1"/>
</dbReference>
<dbReference type="EMBL" id="LHXP01000034">
    <property type="protein sequence ID" value="KXA92979.1"/>
    <property type="molecule type" value="Genomic_DNA"/>
</dbReference>
<name>A0A133UFN0_9EURY</name>
<accession>A0A133UFN0</accession>
<dbReference type="InterPro" id="IPR002156">
    <property type="entry name" value="RNaseH_domain"/>
</dbReference>
<feature type="domain" description="RNase H type-1" evidence="2">
    <location>
        <begin position="1"/>
        <end position="137"/>
    </location>
</feature>
<dbReference type="PANTHER" id="PTHR46387:SF2">
    <property type="entry name" value="RIBONUCLEASE HI"/>
    <property type="match status" value="1"/>
</dbReference>
<dbReference type="AlphaFoldDB" id="A0A133UFN0"/>
<dbReference type="SUPFAM" id="SSF53098">
    <property type="entry name" value="Ribonuclease H-like"/>
    <property type="match status" value="1"/>
</dbReference>
<evidence type="ECO:0000259" key="2">
    <source>
        <dbReference type="PROSITE" id="PS50879"/>
    </source>
</evidence>
<keyword evidence="4" id="KW-1185">Reference proteome</keyword>
<evidence type="ECO:0000313" key="3">
    <source>
        <dbReference type="EMBL" id="KXA92979.1"/>
    </source>
</evidence>
<dbReference type="InterPro" id="IPR012337">
    <property type="entry name" value="RNaseH-like_sf"/>
</dbReference>
<reference evidence="3 4" key="1">
    <citation type="journal article" date="2016" name="Sci. Rep.">
        <title>Metabolic traits of an uncultured archaeal lineage -MSBL1- from brine pools of the Red Sea.</title>
        <authorList>
            <person name="Mwirichia R."/>
            <person name="Alam I."/>
            <person name="Rashid M."/>
            <person name="Vinu M."/>
            <person name="Ba-Alawi W."/>
            <person name="Anthony Kamau A."/>
            <person name="Kamanda Ngugi D."/>
            <person name="Goker M."/>
            <person name="Klenk H.P."/>
            <person name="Bajic V."/>
            <person name="Stingl U."/>
        </authorList>
    </citation>
    <scope>NUCLEOTIDE SEQUENCE [LARGE SCALE GENOMIC DNA]</scope>
    <source>
        <strain evidence="3">SCGC-AAA259E22</strain>
    </source>
</reference>
<dbReference type="GO" id="GO:0003676">
    <property type="term" value="F:nucleic acid binding"/>
    <property type="evidence" value="ECO:0007669"/>
    <property type="project" value="InterPro"/>
</dbReference>
<dbReference type="FunFam" id="3.30.420.10:FF:000076">
    <property type="entry name" value="RBR-type E3 ubiquitin transferase"/>
    <property type="match status" value="1"/>
</dbReference>
<evidence type="ECO:0000256" key="1">
    <source>
        <dbReference type="SAM" id="Coils"/>
    </source>
</evidence>
<dbReference type="PROSITE" id="PS50879">
    <property type="entry name" value="RNASE_H_1"/>
    <property type="match status" value="1"/>
</dbReference>